<feature type="binding site" evidence="12">
    <location>
        <position position="610"/>
    </location>
    <ligand>
        <name>substrate</name>
    </ligand>
</feature>
<comment type="similarity">
    <text evidence="1">Belongs to the cAMP-dependent kinase regulatory chain family.</text>
</comment>
<dbReference type="CDD" id="cd00038">
    <property type="entry name" value="CAP_ED"/>
    <property type="match status" value="2"/>
</dbReference>
<protein>
    <recommendedName>
        <fullName evidence="4">cAMP-dependent protein kinase regulatory subunit</fullName>
        <ecNumber evidence="3">3.2.1.143</ecNumber>
    </recommendedName>
</protein>
<dbReference type="FunFam" id="2.60.120.10:FF:000006">
    <property type="entry name" value="cAMP-dependent protein kinase type I-alpha regulatory subunit"/>
    <property type="match status" value="1"/>
</dbReference>
<evidence type="ECO:0000313" key="15">
    <source>
        <dbReference type="Proteomes" id="UP000689195"/>
    </source>
</evidence>
<dbReference type="GO" id="GO:0009225">
    <property type="term" value="P:nucleotide-sugar metabolic process"/>
    <property type="evidence" value="ECO:0007669"/>
    <property type="project" value="TreeGrafter"/>
</dbReference>
<dbReference type="PANTHER" id="PTHR12837">
    <property type="entry name" value="POLY ADP-RIBOSE GLYCOHYDROLASE"/>
    <property type="match status" value="1"/>
</dbReference>
<gene>
    <name evidence="14" type="ORF">PPENT_87.1.T0850186</name>
</gene>
<evidence type="ECO:0000256" key="1">
    <source>
        <dbReference type="ARBA" id="ARBA00005753"/>
    </source>
</evidence>
<dbReference type="GO" id="GO:0005634">
    <property type="term" value="C:nucleus"/>
    <property type="evidence" value="ECO:0007669"/>
    <property type="project" value="TreeGrafter"/>
</dbReference>
<dbReference type="SMART" id="SM00100">
    <property type="entry name" value="cNMP"/>
    <property type="match status" value="2"/>
</dbReference>
<evidence type="ECO:0000256" key="4">
    <source>
        <dbReference type="ARBA" id="ARBA00020355"/>
    </source>
</evidence>
<evidence type="ECO:0000256" key="2">
    <source>
        <dbReference type="ARBA" id="ARBA00009545"/>
    </source>
</evidence>
<keyword evidence="15" id="KW-1185">Reference proteome</keyword>
<dbReference type="GO" id="GO:0004649">
    <property type="term" value="F:poly(ADP-ribose) glycohydrolase activity"/>
    <property type="evidence" value="ECO:0007669"/>
    <property type="project" value="UniProtKB-EC"/>
</dbReference>
<dbReference type="EMBL" id="CAJJDO010000085">
    <property type="protein sequence ID" value="CAD8185619.1"/>
    <property type="molecule type" value="Genomic_DNA"/>
</dbReference>
<evidence type="ECO:0000256" key="12">
    <source>
        <dbReference type="PIRSR" id="PIRSR607724-2"/>
    </source>
</evidence>
<evidence type="ECO:0000259" key="13">
    <source>
        <dbReference type="PROSITE" id="PS50042"/>
    </source>
</evidence>
<evidence type="ECO:0000256" key="3">
    <source>
        <dbReference type="ARBA" id="ARBA00012255"/>
    </source>
</evidence>
<keyword evidence="7" id="KW-0677">Repeat</keyword>
<dbReference type="FunFam" id="2.60.120.10:FF:000039">
    <property type="entry name" value="cAMP-dependent protein kinase regulatory subunit"/>
    <property type="match status" value="1"/>
</dbReference>
<proteinExistence type="inferred from homology"/>
<dbReference type="InterPro" id="IPR046372">
    <property type="entry name" value="PARG_cat_C"/>
</dbReference>
<feature type="active site" evidence="11">
    <location>
        <position position="611"/>
    </location>
</feature>
<keyword evidence="6" id="KW-0116">cAMP-binding</keyword>
<feature type="active site" evidence="11">
    <location>
        <position position="612"/>
    </location>
</feature>
<dbReference type="PROSITE" id="PS50042">
    <property type="entry name" value="CNMP_BINDING_3"/>
    <property type="match status" value="2"/>
</dbReference>
<dbReference type="InterPro" id="IPR000595">
    <property type="entry name" value="cNMP-bd_dom"/>
</dbReference>
<dbReference type="PANTHER" id="PTHR12837:SF0">
    <property type="entry name" value="POLY(ADP-RIBOSE) GLYCOHYDROLASE"/>
    <property type="match status" value="1"/>
</dbReference>
<feature type="domain" description="Cyclic nucleotide-binding" evidence="13">
    <location>
        <begin position="124"/>
        <end position="245"/>
    </location>
</feature>
<comment type="caution">
    <text evidence="14">The sequence shown here is derived from an EMBL/GenBank/DDBJ whole genome shotgun (WGS) entry which is preliminary data.</text>
</comment>
<dbReference type="EC" id="3.2.1.143" evidence="3"/>
<dbReference type="GO" id="GO:0033554">
    <property type="term" value="P:cellular response to stress"/>
    <property type="evidence" value="ECO:0007669"/>
    <property type="project" value="UniProtKB-ARBA"/>
</dbReference>
<dbReference type="GO" id="GO:0005975">
    <property type="term" value="P:carbohydrate metabolic process"/>
    <property type="evidence" value="ECO:0007669"/>
    <property type="project" value="InterPro"/>
</dbReference>
<keyword evidence="8" id="KW-0547">Nucleotide-binding</keyword>
<evidence type="ECO:0000256" key="7">
    <source>
        <dbReference type="ARBA" id="ARBA00022737"/>
    </source>
</evidence>
<dbReference type="InterPro" id="IPR018488">
    <property type="entry name" value="cNMP-bd_CS"/>
</dbReference>
<dbReference type="Pfam" id="PF00027">
    <property type="entry name" value="cNMP_binding"/>
    <property type="match status" value="2"/>
</dbReference>
<dbReference type="PROSITE" id="PS00889">
    <property type="entry name" value="CNMP_BINDING_2"/>
    <property type="match status" value="2"/>
</dbReference>
<dbReference type="Pfam" id="PF05028">
    <property type="entry name" value="PARG_cat_C"/>
    <property type="match status" value="1"/>
</dbReference>
<comment type="similarity">
    <text evidence="2">Belongs to the poly(ADP-ribose) glycohydrolase family.</text>
</comment>
<dbReference type="PROSITE" id="PS00888">
    <property type="entry name" value="CNMP_BINDING_1"/>
    <property type="match status" value="2"/>
</dbReference>
<dbReference type="InterPro" id="IPR048362">
    <property type="entry name" value="PARG_helical"/>
</dbReference>
<feature type="binding site" evidence="12">
    <location>
        <position position="651"/>
    </location>
    <ligand>
        <name>substrate</name>
    </ligand>
</feature>
<feature type="domain" description="Cyclic nucleotide-binding" evidence="13">
    <location>
        <begin position="248"/>
        <end position="365"/>
    </location>
</feature>
<dbReference type="Pfam" id="PF20811">
    <property type="entry name" value="PARG_cat_N"/>
    <property type="match status" value="1"/>
</dbReference>
<dbReference type="GO" id="GO:0005737">
    <property type="term" value="C:cytoplasm"/>
    <property type="evidence" value="ECO:0007669"/>
    <property type="project" value="TreeGrafter"/>
</dbReference>
<feature type="binding site" evidence="12">
    <location>
        <position position="596"/>
    </location>
    <ligand>
        <name>substrate</name>
    </ligand>
</feature>
<sequence>MSQKKATIQDYIKNKVKPVFDQLIARIVIEKPEDVYSWSINWLQKQQSGVQVQQLVHHDLSEEEEDEEEVVLEIKQQQKQQTRTAVSAEVYGEYNKKEDFKPRFIQKSEGQIERIKKRILNSFMFQALDEKDLNIVLGAMDEKKFQVGDVVIKQGDDGNELYVIDEGRLECYKKFTGLEEEKLLKTYIPGESFGELALLYNAPRAATIKAIEEVTTFALDRETFNNIVKFSAIKKREQMEEILSKIELLQSMDNYERVQLCDVLREEKHKAGETIITEGEIGDRIYLIIEGELEAYWKGQSEKVYDYKPGDYFGELALLKNTPRQATVIAKTDVVLLYCDFNSFRRLMGPLEEVLKRNVERYEKYLQNKYQLMIQMDINHKKLYKYPTLSAKQKFLLTKLISQQDQQSALSIIKDLIGQNEKQLRGLYTAISWLDKNYRDLFFQNTLPKMAQYSLDILELSPKKHLLISEGHIEFTRKEIYQFLSLAFFGLLEKQNDQFPNTYNLTYILQMEAEKAKCYLYYFIIANSELENEIVQLERINFNMNYHIHQFFPNPQANFLEDVKLWSNCEKSLQIIDFVDQKIEEQQNSILVDFANKYVGGGVLKSGCVQEEILFTIMPENIIAVLFCKVLEFNEVVIVKNTIRYCDYDGYGNTFRFVYRQPKNLNQNILAMDAQNYKNNPVKQYQQNEIIRELNKAFIGFSLSQFAKEEEFLQPISTGKWGCGVFQGNTQLKTIIQLIAFSASRKYENQQRRMIFSTFKDKQLQFIKRDVDNIIGKYKTVGKLFQQLMKITTKQGVFDFLLDKK</sequence>
<organism evidence="14 15">
    <name type="scientific">Paramecium pentaurelia</name>
    <dbReference type="NCBI Taxonomy" id="43138"/>
    <lineage>
        <taxon>Eukaryota</taxon>
        <taxon>Sar</taxon>
        <taxon>Alveolata</taxon>
        <taxon>Ciliophora</taxon>
        <taxon>Intramacronucleata</taxon>
        <taxon>Oligohymenophorea</taxon>
        <taxon>Peniculida</taxon>
        <taxon>Parameciidae</taxon>
        <taxon>Paramecium</taxon>
    </lineage>
</organism>
<evidence type="ECO:0000256" key="11">
    <source>
        <dbReference type="PIRSR" id="PIRSR607724-1"/>
    </source>
</evidence>
<evidence type="ECO:0000256" key="9">
    <source>
        <dbReference type="ARBA" id="ARBA00022801"/>
    </source>
</evidence>
<keyword evidence="9" id="KW-0378">Hydrolase</keyword>
<feature type="active site" evidence="11">
    <location>
        <position position="593"/>
    </location>
</feature>
<dbReference type="CDD" id="cd22964">
    <property type="entry name" value="DD_CrRSP_unchar"/>
    <property type="match status" value="1"/>
</dbReference>
<dbReference type="AlphaFoldDB" id="A0A8S1WC83"/>
<name>A0A8S1WC83_9CILI</name>
<keyword evidence="5" id="KW-0597">Phosphoprotein</keyword>
<dbReference type="InterPro" id="IPR007724">
    <property type="entry name" value="Poly_GlycHdrlase"/>
</dbReference>
<dbReference type="OrthoDB" id="1937899at2759"/>
<evidence type="ECO:0000256" key="10">
    <source>
        <dbReference type="ARBA" id="ARBA00023149"/>
    </source>
</evidence>
<accession>A0A8S1WC83</accession>
<evidence type="ECO:0000256" key="6">
    <source>
        <dbReference type="ARBA" id="ARBA00022566"/>
    </source>
</evidence>
<evidence type="ECO:0000256" key="5">
    <source>
        <dbReference type="ARBA" id="ARBA00022553"/>
    </source>
</evidence>
<dbReference type="GO" id="GO:0030552">
    <property type="term" value="F:cAMP binding"/>
    <property type="evidence" value="ECO:0007669"/>
    <property type="project" value="UniProtKB-KW"/>
</dbReference>
<dbReference type="Proteomes" id="UP000689195">
    <property type="component" value="Unassembled WGS sequence"/>
</dbReference>
<dbReference type="GO" id="GO:0006282">
    <property type="term" value="P:regulation of DNA repair"/>
    <property type="evidence" value="ECO:0007669"/>
    <property type="project" value="InterPro"/>
</dbReference>
<dbReference type="GO" id="GO:1990966">
    <property type="term" value="P:ATP generation from poly-ADP-D-ribose"/>
    <property type="evidence" value="ECO:0007669"/>
    <property type="project" value="TreeGrafter"/>
</dbReference>
<keyword evidence="10" id="KW-0114">cAMP</keyword>
<reference evidence="14" key="1">
    <citation type="submission" date="2021-01" db="EMBL/GenBank/DDBJ databases">
        <authorList>
            <consortium name="Genoscope - CEA"/>
            <person name="William W."/>
        </authorList>
    </citation>
    <scope>NUCLEOTIDE SEQUENCE</scope>
</reference>
<evidence type="ECO:0000313" key="14">
    <source>
        <dbReference type="EMBL" id="CAD8185619.1"/>
    </source>
</evidence>
<evidence type="ECO:0000256" key="8">
    <source>
        <dbReference type="ARBA" id="ARBA00022741"/>
    </source>
</evidence>